<proteinExistence type="predicted"/>
<dbReference type="Proteomes" id="UP001597188">
    <property type="component" value="Unassembled WGS sequence"/>
</dbReference>
<sequence length="78" mass="8588">MLVSSKMPVIGGYEMRKVGQSIGLTVSQETEISAKTKYLLVAKPAGLIKYQPIENNPWLNGEFDKIDFDAEIAKLGTD</sequence>
<protein>
    <submittedName>
        <fullName evidence="1">Uncharacterized protein</fullName>
    </submittedName>
</protein>
<dbReference type="EMBL" id="JBHTOJ010000013">
    <property type="protein sequence ID" value="MFD1420387.1"/>
    <property type="molecule type" value="Genomic_DNA"/>
</dbReference>
<gene>
    <name evidence="1" type="ORF">ACFQ5L_05435</name>
</gene>
<evidence type="ECO:0000313" key="1">
    <source>
        <dbReference type="EMBL" id="MFD1420387.1"/>
    </source>
</evidence>
<keyword evidence="2" id="KW-1185">Reference proteome</keyword>
<reference evidence="2" key="1">
    <citation type="journal article" date="2019" name="Int. J. Syst. Evol. Microbiol.">
        <title>The Global Catalogue of Microorganisms (GCM) 10K type strain sequencing project: providing services to taxonomists for standard genome sequencing and annotation.</title>
        <authorList>
            <consortium name="The Broad Institute Genomics Platform"/>
            <consortium name="The Broad Institute Genome Sequencing Center for Infectious Disease"/>
            <person name="Wu L."/>
            <person name="Ma J."/>
        </authorList>
    </citation>
    <scope>NUCLEOTIDE SEQUENCE [LARGE SCALE GENOMIC DNA]</scope>
    <source>
        <strain evidence="2">CCM 8931</strain>
    </source>
</reference>
<organism evidence="1 2">
    <name type="scientific">Lactiplantibacillus songbeiensis</name>
    <dbReference type="NCBI Taxonomy" id="2559920"/>
    <lineage>
        <taxon>Bacteria</taxon>
        <taxon>Bacillati</taxon>
        <taxon>Bacillota</taxon>
        <taxon>Bacilli</taxon>
        <taxon>Lactobacillales</taxon>
        <taxon>Lactobacillaceae</taxon>
        <taxon>Lactiplantibacillus</taxon>
    </lineage>
</organism>
<evidence type="ECO:0000313" key="2">
    <source>
        <dbReference type="Proteomes" id="UP001597188"/>
    </source>
</evidence>
<accession>A0ABW4BYY6</accession>
<name>A0ABW4BYY6_9LACO</name>
<comment type="caution">
    <text evidence="1">The sequence shown here is derived from an EMBL/GenBank/DDBJ whole genome shotgun (WGS) entry which is preliminary data.</text>
</comment>
<dbReference type="RefSeq" id="WP_137635947.1">
    <property type="nucleotide sequence ID" value="NZ_BJDL01000029.1"/>
</dbReference>